<proteinExistence type="predicted"/>
<dbReference type="RefSeq" id="WP_169113532.1">
    <property type="nucleotide sequence ID" value="NZ_CP051684.1"/>
</dbReference>
<feature type="compositionally biased region" description="Low complexity" evidence="1">
    <location>
        <begin position="97"/>
        <end position="106"/>
    </location>
</feature>
<accession>A0ABX6MDG7</accession>
<dbReference type="Pfam" id="PF07730">
    <property type="entry name" value="HisKA_3"/>
    <property type="match status" value="1"/>
</dbReference>
<protein>
    <recommendedName>
        <fullName evidence="2">Signal transduction histidine kinase subgroup 3 dimerisation and phosphoacceptor domain-containing protein</fullName>
    </recommendedName>
</protein>
<feature type="domain" description="Signal transduction histidine kinase subgroup 3 dimerisation and phosphoacceptor" evidence="2">
    <location>
        <begin position="17"/>
        <end position="82"/>
    </location>
</feature>
<organism evidence="3 4">
    <name type="scientific">Duganella dendranthematis</name>
    <dbReference type="NCBI Taxonomy" id="2728021"/>
    <lineage>
        <taxon>Bacteria</taxon>
        <taxon>Pseudomonadati</taxon>
        <taxon>Pseudomonadota</taxon>
        <taxon>Betaproteobacteria</taxon>
        <taxon>Burkholderiales</taxon>
        <taxon>Oxalobacteraceae</taxon>
        <taxon>Telluria group</taxon>
        <taxon>Duganella</taxon>
    </lineage>
</organism>
<dbReference type="InterPro" id="IPR011712">
    <property type="entry name" value="Sig_transdc_His_kin_sub3_dim/P"/>
</dbReference>
<gene>
    <name evidence="3" type="ORF">HH213_21090</name>
</gene>
<evidence type="ECO:0000259" key="2">
    <source>
        <dbReference type="Pfam" id="PF07730"/>
    </source>
</evidence>
<sequence>MRRPSELEQEATESQHRRLALGMRDNLAQNLVALKLDITMLHARTGATQPLLHRRAAQALSTLNSCICNVREIINELHPVTLELGLSAAIEWQLQQMQRRQSGRSSHAPTPERTGRHSARGLACITHHRAGLRLGSQAGLVSV</sequence>
<feature type="region of interest" description="Disordered" evidence="1">
    <location>
        <begin position="97"/>
        <end position="119"/>
    </location>
</feature>
<dbReference type="Proteomes" id="UP000503117">
    <property type="component" value="Chromosome"/>
</dbReference>
<evidence type="ECO:0000256" key="1">
    <source>
        <dbReference type="SAM" id="MobiDB-lite"/>
    </source>
</evidence>
<keyword evidence="4" id="KW-1185">Reference proteome</keyword>
<dbReference type="Gene3D" id="1.20.5.1930">
    <property type="match status" value="1"/>
</dbReference>
<evidence type="ECO:0000313" key="3">
    <source>
        <dbReference type="EMBL" id="QJD92369.1"/>
    </source>
</evidence>
<dbReference type="EMBL" id="CP051684">
    <property type="protein sequence ID" value="QJD92369.1"/>
    <property type="molecule type" value="Genomic_DNA"/>
</dbReference>
<evidence type="ECO:0000313" key="4">
    <source>
        <dbReference type="Proteomes" id="UP000503117"/>
    </source>
</evidence>
<name>A0ABX6MDG7_9BURK</name>
<reference evidence="3 4" key="1">
    <citation type="submission" date="2020-04" db="EMBL/GenBank/DDBJ databases">
        <title>Genome sequencing of novel species.</title>
        <authorList>
            <person name="Heo J."/>
            <person name="Kim S.-J."/>
            <person name="Kim J.-S."/>
            <person name="Hong S.-B."/>
            <person name="Kwon S.-W."/>
        </authorList>
    </citation>
    <scope>NUCLEOTIDE SEQUENCE [LARGE SCALE GENOMIC DNA]</scope>
    <source>
        <strain evidence="3 4">AF9R3</strain>
    </source>
</reference>